<dbReference type="SUPFAM" id="SSF53271">
    <property type="entry name" value="PRTase-like"/>
    <property type="match status" value="1"/>
</dbReference>
<dbReference type="InterPro" id="IPR029057">
    <property type="entry name" value="PRTase-like"/>
</dbReference>
<reference evidence="2 3" key="1">
    <citation type="submission" date="2012-12" db="EMBL/GenBank/DDBJ databases">
        <title>Genome assembly of Marinobacter sp. AK21.</title>
        <authorList>
            <person name="Khatri I."/>
            <person name="Kumar R."/>
            <person name="Vaidya B."/>
            <person name="Subramanian S."/>
            <person name="Pinnaka A."/>
        </authorList>
    </citation>
    <scope>NUCLEOTIDE SEQUENCE [LARGE SCALE GENOMIC DNA]</scope>
    <source>
        <strain evidence="2 3">AK21</strain>
    </source>
</reference>
<comment type="caution">
    <text evidence="2">The sequence shown here is derived from an EMBL/GenBank/DDBJ whole genome shotgun (WGS) entry which is preliminary data.</text>
</comment>
<dbReference type="OrthoDB" id="9793412at2"/>
<dbReference type="Gene3D" id="3.40.50.2020">
    <property type="match status" value="1"/>
</dbReference>
<dbReference type="PANTHER" id="PTHR47505">
    <property type="entry name" value="DNA UTILIZATION PROTEIN YHGH"/>
    <property type="match status" value="1"/>
</dbReference>
<evidence type="ECO:0000313" key="2">
    <source>
        <dbReference type="EMBL" id="KEF31547.1"/>
    </source>
</evidence>
<proteinExistence type="inferred from homology"/>
<comment type="similarity">
    <text evidence="1">Belongs to the ComF/GntX family.</text>
</comment>
<evidence type="ECO:0000313" key="3">
    <source>
        <dbReference type="Proteomes" id="UP000035057"/>
    </source>
</evidence>
<sequence length="244" mass="27150">MIKGLMPLSTIKGLMVNRNRQAGACVACLDSNSVDGLCHACRSDLPINRWCCRLCCLPLATQSQELTCGDCLKAPPPYDRSRIPWRYQYPIDGMISRYKYSGQRKFARPLIQDMCGYLKEQLDGCERGHPDLLVPAPMHPAKRRKRGFNQARDIAEHLSRTLGIPLDTNLVYRTRHTPAQQGLNRAQRLANLADVFAVKGKVPERVAIVDDVVTTGATARLLASRLKEAGALDVEVWALARTPA</sequence>
<dbReference type="EMBL" id="ANIE01000005">
    <property type="protein sequence ID" value="KEF31547.1"/>
    <property type="molecule type" value="Genomic_DNA"/>
</dbReference>
<organism evidence="2 3">
    <name type="scientific">Marinobacter nitratireducens</name>
    <dbReference type="NCBI Taxonomy" id="1137280"/>
    <lineage>
        <taxon>Bacteria</taxon>
        <taxon>Pseudomonadati</taxon>
        <taxon>Pseudomonadota</taxon>
        <taxon>Gammaproteobacteria</taxon>
        <taxon>Pseudomonadales</taxon>
        <taxon>Marinobacteraceae</taxon>
        <taxon>Marinobacter</taxon>
    </lineage>
</organism>
<keyword evidence="3" id="KW-1185">Reference proteome</keyword>
<dbReference type="PANTHER" id="PTHR47505:SF1">
    <property type="entry name" value="DNA UTILIZATION PROTEIN YHGH"/>
    <property type="match status" value="1"/>
</dbReference>
<evidence type="ECO:0000256" key="1">
    <source>
        <dbReference type="ARBA" id="ARBA00008007"/>
    </source>
</evidence>
<dbReference type="Proteomes" id="UP000035057">
    <property type="component" value="Unassembled WGS sequence"/>
</dbReference>
<dbReference type="PATRIC" id="fig|1137280.3.peg.1712"/>
<dbReference type="CDD" id="cd06223">
    <property type="entry name" value="PRTases_typeI"/>
    <property type="match status" value="1"/>
</dbReference>
<name>A0A072N2W0_9GAMM</name>
<dbReference type="STRING" id="1137280.D777_01896"/>
<protein>
    <submittedName>
        <fullName evidence="2">Competence protein F like protein</fullName>
    </submittedName>
</protein>
<accession>A0A072N2W0</accession>
<dbReference type="InterPro" id="IPR051910">
    <property type="entry name" value="ComF/GntX_DNA_util-trans"/>
</dbReference>
<gene>
    <name evidence="2" type="ORF">D777_01896</name>
</gene>
<dbReference type="AlphaFoldDB" id="A0A072N2W0"/>
<dbReference type="InterPro" id="IPR000836">
    <property type="entry name" value="PRTase_dom"/>
</dbReference>